<dbReference type="GO" id="GO:0044772">
    <property type="term" value="P:mitotic cell cycle phase transition"/>
    <property type="evidence" value="ECO:0007669"/>
    <property type="project" value="InterPro"/>
</dbReference>
<feature type="region of interest" description="Disordered" evidence="5">
    <location>
        <begin position="248"/>
        <end position="267"/>
    </location>
</feature>
<dbReference type="GO" id="GO:0016538">
    <property type="term" value="F:cyclin-dependent protein serine/threonine kinase regulator activity"/>
    <property type="evidence" value="ECO:0007669"/>
    <property type="project" value="InterPro"/>
</dbReference>
<keyword evidence="2 4" id="KW-0195">Cyclin</keyword>
<dbReference type="EMBL" id="JANBUM010000010">
    <property type="protein sequence ID" value="KAJ2787877.1"/>
    <property type="molecule type" value="Genomic_DNA"/>
</dbReference>
<evidence type="ECO:0000259" key="6">
    <source>
        <dbReference type="SMART" id="SM00385"/>
    </source>
</evidence>
<evidence type="ECO:0000259" key="7">
    <source>
        <dbReference type="SMART" id="SM01332"/>
    </source>
</evidence>
<dbReference type="InterPro" id="IPR039361">
    <property type="entry name" value="Cyclin"/>
</dbReference>
<reference evidence="8" key="1">
    <citation type="submission" date="2022-07" db="EMBL/GenBank/DDBJ databases">
        <title>Phylogenomic reconstructions and comparative analyses of Kickxellomycotina fungi.</title>
        <authorList>
            <person name="Reynolds N.K."/>
            <person name="Stajich J.E."/>
            <person name="Barry K."/>
            <person name="Grigoriev I.V."/>
            <person name="Crous P."/>
            <person name="Smith M.E."/>
        </authorList>
    </citation>
    <scope>NUCLEOTIDE SEQUENCE</scope>
    <source>
        <strain evidence="8">BCRC 34489</strain>
    </source>
</reference>
<feature type="domain" description="Cyclin-like" evidence="6">
    <location>
        <begin position="324"/>
        <end position="408"/>
    </location>
</feature>
<dbReference type="SUPFAM" id="SSF47954">
    <property type="entry name" value="Cyclin-like"/>
    <property type="match status" value="2"/>
</dbReference>
<organism evidence="8 9">
    <name type="scientific">Coemansia interrupta</name>
    <dbReference type="NCBI Taxonomy" id="1126814"/>
    <lineage>
        <taxon>Eukaryota</taxon>
        <taxon>Fungi</taxon>
        <taxon>Fungi incertae sedis</taxon>
        <taxon>Zoopagomycota</taxon>
        <taxon>Kickxellomycotina</taxon>
        <taxon>Kickxellomycetes</taxon>
        <taxon>Kickxellales</taxon>
        <taxon>Kickxellaceae</taxon>
        <taxon>Coemansia</taxon>
    </lineage>
</organism>
<keyword evidence="3" id="KW-0131">Cell cycle</keyword>
<keyword evidence="1" id="KW-0132">Cell division</keyword>
<name>A0A9W8HR90_9FUNG</name>
<evidence type="ECO:0000256" key="1">
    <source>
        <dbReference type="ARBA" id="ARBA00022618"/>
    </source>
</evidence>
<keyword evidence="9" id="KW-1185">Reference proteome</keyword>
<dbReference type="SMART" id="SM01332">
    <property type="entry name" value="Cyclin_C"/>
    <property type="match status" value="1"/>
</dbReference>
<proteinExistence type="inferred from homology"/>
<dbReference type="Gene3D" id="1.10.472.10">
    <property type="entry name" value="Cyclin-like"/>
    <property type="match status" value="2"/>
</dbReference>
<dbReference type="PROSITE" id="PS00292">
    <property type="entry name" value="CYCLINS"/>
    <property type="match status" value="1"/>
</dbReference>
<evidence type="ECO:0000313" key="8">
    <source>
        <dbReference type="EMBL" id="KAJ2787877.1"/>
    </source>
</evidence>
<dbReference type="Pfam" id="PF00134">
    <property type="entry name" value="Cyclin_N"/>
    <property type="match status" value="1"/>
</dbReference>
<gene>
    <name evidence="8" type="primary">CLB2</name>
    <name evidence="8" type="ORF">GGI15_000385</name>
</gene>
<evidence type="ECO:0000313" key="9">
    <source>
        <dbReference type="Proteomes" id="UP001140172"/>
    </source>
</evidence>
<dbReference type="CDD" id="cd20512">
    <property type="entry name" value="CYCLIN_CLBs_yeast_rpt2"/>
    <property type="match status" value="1"/>
</dbReference>
<feature type="domain" description="Cyclin C-terminal" evidence="7">
    <location>
        <begin position="417"/>
        <end position="531"/>
    </location>
</feature>
<dbReference type="Pfam" id="PF02984">
    <property type="entry name" value="Cyclin_C"/>
    <property type="match status" value="1"/>
</dbReference>
<dbReference type="OrthoDB" id="5590282at2759"/>
<dbReference type="Proteomes" id="UP001140172">
    <property type="component" value="Unassembled WGS sequence"/>
</dbReference>
<evidence type="ECO:0000256" key="3">
    <source>
        <dbReference type="ARBA" id="ARBA00023306"/>
    </source>
</evidence>
<feature type="region of interest" description="Disordered" evidence="5">
    <location>
        <begin position="154"/>
        <end position="173"/>
    </location>
</feature>
<dbReference type="AlphaFoldDB" id="A0A9W8HR90"/>
<protein>
    <submittedName>
        <fullName evidence="8">G2/mitotic-specific cyclin</fullName>
    </submittedName>
</protein>
<dbReference type="InterPro" id="IPR036915">
    <property type="entry name" value="Cyclin-like_sf"/>
</dbReference>
<dbReference type="SMART" id="SM00385">
    <property type="entry name" value="CYCLIN"/>
    <property type="match status" value="2"/>
</dbReference>
<dbReference type="InterPro" id="IPR006671">
    <property type="entry name" value="Cyclin_N"/>
</dbReference>
<feature type="domain" description="Cyclin-like" evidence="6">
    <location>
        <begin position="421"/>
        <end position="502"/>
    </location>
</feature>
<dbReference type="InterPro" id="IPR013763">
    <property type="entry name" value="Cyclin-like_dom"/>
</dbReference>
<evidence type="ECO:0000256" key="5">
    <source>
        <dbReference type="SAM" id="MobiDB-lite"/>
    </source>
</evidence>
<feature type="non-terminal residue" evidence="8">
    <location>
        <position position="1"/>
    </location>
</feature>
<dbReference type="InterPro" id="IPR048258">
    <property type="entry name" value="Cyclins_cyclin-box"/>
</dbReference>
<dbReference type="GO" id="GO:0051301">
    <property type="term" value="P:cell division"/>
    <property type="evidence" value="ECO:0007669"/>
    <property type="project" value="UniProtKB-KW"/>
</dbReference>
<accession>A0A9W8HR90</accession>
<dbReference type="FunFam" id="1.10.472.10:FF:000001">
    <property type="entry name" value="G2/mitotic-specific cyclin"/>
    <property type="match status" value="1"/>
</dbReference>
<feature type="region of interest" description="Disordered" evidence="5">
    <location>
        <begin position="46"/>
        <end position="85"/>
    </location>
</feature>
<dbReference type="InterPro" id="IPR004367">
    <property type="entry name" value="Cyclin_C-dom"/>
</dbReference>
<feature type="compositionally biased region" description="Basic and acidic residues" evidence="5">
    <location>
        <begin position="249"/>
        <end position="267"/>
    </location>
</feature>
<comment type="similarity">
    <text evidence="4">Belongs to the cyclin family.</text>
</comment>
<feature type="compositionally biased region" description="Basic and acidic residues" evidence="5">
    <location>
        <begin position="158"/>
        <end position="173"/>
    </location>
</feature>
<evidence type="ECO:0000256" key="2">
    <source>
        <dbReference type="ARBA" id="ARBA00023127"/>
    </source>
</evidence>
<dbReference type="PANTHER" id="PTHR10177">
    <property type="entry name" value="CYCLINS"/>
    <property type="match status" value="1"/>
</dbReference>
<sequence length="561" mass="62632">EYTSASASSSLTSGAKDTLGQKVYSTILKSKSSNADLKDTMAALAPPKPRAALANIDNGRNQVYRDPTPDVSRPRRALSSASDKPATEILATKSILNKAANLTATAAIPQKIKRSVSSSNILPPKQPNPRILACKPSAPIVTARVESSVPVGLKRRAASADHESGRAVRPKVARETSHIVRANSASDGETSAASQETFVEPLSRPIESDAESQHTVVDQGVPAEIIKRKIAHPGPAFSSRSLHNIPSPFEKDFDADEKPATEDVPERDWDDIDAEDANDQLMMSEYITEIIDYLREIEGKFIPDHRYMDKQVELNWTMRRVLIDWVIKIHNQLRMMPETLFLAVNLIDRYLSKRQASTTMLQLVGVTALLIACKYEESTSPHLDDLVFLSGNTYTVNEIKDAEVYMLRSLDFDLSYPGPLTFLRRVSKAEQYNIQTRTIAKYIMEVCILDHRLIHLPTSIIAAAGICLARRMLNAGPWDGNLRHYSGYTEAELQPCINIVLDHMRKCPDDEALYQKYRARRYFRCSSFCKRWAMENAYRLDFSPPIGNFPEFADASESASS</sequence>
<evidence type="ECO:0000256" key="4">
    <source>
        <dbReference type="RuleBase" id="RU000383"/>
    </source>
</evidence>
<comment type="caution">
    <text evidence="8">The sequence shown here is derived from an EMBL/GenBank/DDBJ whole genome shotgun (WGS) entry which is preliminary data.</text>
</comment>